<feature type="transmembrane region" description="Helical" evidence="6">
    <location>
        <begin position="12"/>
        <end position="29"/>
    </location>
</feature>
<dbReference type="Proteomes" id="UP000241566">
    <property type="component" value="Unassembled WGS sequence"/>
</dbReference>
<dbReference type="PANTHER" id="PTHR30250">
    <property type="entry name" value="PST FAMILY PREDICTED COLANIC ACID TRANSPORTER"/>
    <property type="match status" value="1"/>
</dbReference>
<dbReference type="EMBL" id="PYOI01000037">
    <property type="protein sequence ID" value="PSV78643.1"/>
    <property type="molecule type" value="Genomic_DNA"/>
</dbReference>
<feature type="transmembrane region" description="Helical" evidence="6">
    <location>
        <begin position="303"/>
        <end position="322"/>
    </location>
</feature>
<evidence type="ECO:0000256" key="4">
    <source>
        <dbReference type="ARBA" id="ARBA00022989"/>
    </source>
</evidence>
<dbReference type="RefSeq" id="WP_107229708.1">
    <property type="nucleotide sequence ID" value="NZ_PYOI01000037.1"/>
</dbReference>
<evidence type="ECO:0000256" key="6">
    <source>
        <dbReference type="SAM" id="Phobius"/>
    </source>
</evidence>
<feature type="non-terminal residue" evidence="7">
    <location>
        <position position="1"/>
    </location>
</feature>
<evidence type="ECO:0000256" key="3">
    <source>
        <dbReference type="ARBA" id="ARBA00022692"/>
    </source>
</evidence>
<feature type="transmembrane region" description="Helical" evidence="6">
    <location>
        <begin position="113"/>
        <end position="135"/>
    </location>
</feature>
<feature type="transmembrane region" description="Helical" evidence="6">
    <location>
        <begin position="224"/>
        <end position="246"/>
    </location>
</feature>
<evidence type="ECO:0000256" key="5">
    <source>
        <dbReference type="ARBA" id="ARBA00023136"/>
    </source>
</evidence>
<evidence type="ECO:0008006" key="9">
    <source>
        <dbReference type="Google" id="ProtNLM"/>
    </source>
</evidence>
<evidence type="ECO:0000313" key="7">
    <source>
        <dbReference type="EMBL" id="PSV78643.1"/>
    </source>
</evidence>
<keyword evidence="2" id="KW-1003">Cell membrane</keyword>
<dbReference type="PANTHER" id="PTHR30250:SF11">
    <property type="entry name" value="O-ANTIGEN TRANSPORTER-RELATED"/>
    <property type="match status" value="1"/>
</dbReference>
<keyword evidence="8" id="KW-1185">Reference proteome</keyword>
<keyword evidence="5 6" id="KW-0472">Membrane</keyword>
<reference evidence="7 8" key="1">
    <citation type="submission" date="2018-01" db="EMBL/GenBank/DDBJ databases">
        <title>Whole genome sequencing of Histamine producing bacteria.</title>
        <authorList>
            <person name="Butler K."/>
        </authorList>
    </citation>
    <scope>NUCLEOTIDE SEQUENCE [LARGE SCALE GENOMIC DNA]</scope>
    <source>
        <strain evidence="7 8">ATCC 25521</strain>
    </source>
</reference>
<comment type="caution">
    <text evidence="7">The sequence shown here is derived from an EMBL/GenBank/DDBJ whole genome shotgun (WGS) entry which is preliminary data.</text>
</comment>
<evidence type="ECO:0000256" key="2">
    <source>
        <dbReference type="ARBA" id="ARBA00022475"/>
    </source>
</evidence>
<sequence>VIYITKPDVLLISVPIILSKFFVALNLYPSIVDGRSKFKEYTISQFISLSITSSLVVFLIKNDYSTLAIAMTFFCKELLSFIVFYILYDKGKYFSLTLNNKSAVVVFRKSSKLMLSGVVIGLFTQVDILMIGWFISDSQAGIFSASTRFTTPLNFISLIVVSMFISNLIIEYKSNKDNYYRKISLIISILLWAYLIIISFVYIFGSEVFFTIFSIQYLESLKLFYINIIGLIFIFLGAVTGNHLVISKDYSAELRKTFYAAILNVTLNCIGIYFNSLAVIAISSVLSYALANLLFFVFYKDKLFFIAMIRGCNLFLPLIVLIKSKSIRNF</sequence>
<feature type="transmembrane region" description="Helical" evidence="6">
    <location>
        <begin position="41"/>
        <end position="60"/>
    </location>
</feature>
<name>A0ABX5GBK9_PHOLE</name>
<evidence type="ECO:0000256" key="1">
    <source>
        <dbReference type="ARBA" id="ARBA00004651"/>
    </source>
</evidence>
<feature type="transmembrane region" description="Helical" evidence="6">
    <location>
        <begin position="184"/>
        <end position="204"/>
    </location>
</feature>
<keyword evidence="3 6" id="KW-0812">Transmembrane</keyword>
<organism evidence="7 8">
    <name type="scientific">Photobacterium leiognathi</name>
    <dbReference type="NCBI Taxonomy" id="553611"/>
    <lineage>
        <taxon>Bacteria</taxon>
        <taxon>Pseudomonadati</taxon>
        <taxon>Pseudomonadota</taxon>
        <taxon>Gammaproteobacteria</taxon>
        <taxon>Vibrionales</taxon>
        <taxon>Vibrionaceae</taxon>
        <taxon>Photobacterium</taxon>
    </lineage>
</organism>
<protein>
    <recommendedName>
        <fullName evidence="9">Polysaccharide biosynthesis protein C-terminal domain-containing protein</fullName>
    </recommendedName>
</protein>
<dbReference type="Pfam" id="PF13440">
    <property type="entry name" value="Polysacc_synt_3"/>
    <property type="match status" value="1"/>
</dbReference>
<evidence type="ECO:0000313" key="8">
    <source>
        <dbReference type="Proteomes" id="UP000241566"/>
    </source>
</evidence>
<proteinExistence type="predicted"/>
<comment type="subcellular location">
    <subcellularLocation>
        <location evidence="1">Cell membrane</location>
        <topology evidence="1">Multi-pass membrane protein</topology>
    </subcellularLocation>
</comment>
<feature type="transmembrane region" description="Helical" evidence="6">
    <location>
        <begin position="155"/>
        <end position="172"/>
    </location>
</feature>
<keyword evidence="4 6" id="KW-1133">Transmembrane helix</keyword>
<feature type="transmembrane region" description="Helical" evidence="6">
    <location>
        <begin position="258"/>
        <end position="291"/>
    </location>
</feature>
<gene>
    <name evidence="7" type="ORF">CTM94_18220</name>
</gene>
<feature type="transmembrane region" description="Helical" evidence="6">
    <location>
        <begin position="66"/>
        <end position="88"/>
    </location>
</feature>
<accession>A0ABX5GBK9</accession>
<dbReference type="InterPro" id="IPR050833">
    <property type="entry name" value="Poly_Biosynth_Transport"/>
</dbReference>